<dbReference type="InterPro" id="IPR004472">
    <property type="entry name" value="DTB_synth_BioD"/>
</dbReference>
<dbReference type="Pfam" id="PF13500">
    <property type="entry name" value="AAA_26"/>
    <property type="match status" value="1"/>
</dbReference>
<evidence type="ECO:0000256" key="3">
    <source>
        <dbReference type="ARBA" id="ARBA00022723"/>
    </source>
</evidence>
<dbReference type="Gene3D" id="3.40.50.300">
    <property type="entry name" value="P-loop containing nucleotide triphosphate hydrolases"/>
    <property type="match status" value="1"/>
</dbReference>
<feature type="binding site" evidence="9">
    <location>
        <begin position="178"/>
        <end position="179"/>
    </location>
    <ligand>
        <name>ATP</name>
        <dbReference type="ChEBI" id="CHEBI:30616"/>
    </ligand>
</feature>
<dbReference type="SUPFAM" id="SSF52540">
    <property type="entry name" value="P-loop containing nucleoside triphosphate hydrolases"/>
    <property type="match status" value="1"/>
</dbReference>
<comment type="caution">
    <text evidence="10">The sequence shown here is derived from an EMBL/GenBank/DDBJ whole genome shotgun (WGS) entry which is preliminary data.</text>
</comment>
<keyword evidence="11" id="KW-1185">Reference proteome</keyword>
<dbReference type="NCBIfam" id="TIGR00347">
    <property type="entry name" value="bioD"/>
    <property type="match status" value="1"/>
</dbReference>
<dbReference type="PANTHER" id="PTHR43210:SF2">
    <property type="entry name" value="ATP-DEPENDENT DETHIOBIOTIN SYNTHETASE BIOD 2"/>
    <property type="match status" value="1"/>
</dbReference>
<dbReference type="HAMAP" id="MF_00336">
    <property type="entry name" value="BioD"/>
    <property type="match status" value="1"/>
</dbReference>
<comment type="cofactor">
    <cofactor evidence="9">
        <name>Mg(2+)</name>
        <dbReference type="ChEBI" id="CHEBI:18420"/>
    </cofactor>
</comment>
<evidence type="ECO:0000256" key="7">
    <source>
        <dbReference type="ARBA" id="ARBA00022842"/>
    </source>
</evidence>
<keyword evidence="1 9" id="KW-0963">Cytoplasm</keyword>
<comment type="subunit">
    <text evidence="9">Homodimer.</text>
</comment>
<dbReference type="CDD" id="cd03109">
    <property type="entry name" value="DTBS"/>
    <property type="match status" value="1"/>
</dbReference>
<keyword evidence="5 9" id="KW-0093">Biotin biosynthesis</keyword>
<comment type="catalytic activity">
    <reaction evidence="9">
        <text>(7R,8S)-7,8-diammoniononanoate + CO2 + ATP = (4R,5S)-dethiobiotin + ADP + phosphate + 3 H(+)</text>
        <dbReference type="Rhea" id="RHEA:15805"/>
        <dbReference type="ChEBI" id="CHEBI:15378"/>
        <dbReference type="ChEBI" id="CHEBI:16526"/>
        <dbReference type="ChEBI" id="CHEBI:30616"/>
        <dbReference type="ChEBI" id="CHEBI:43474"/>
        <dbReference type="ChEBI" id="CHEBI:149469"/>
        <dbReference type="ChEBI" id="CHEBI:149473"/>
        <dbReference type="ChEBI" id="CHEBI:456216"/>
        <dbReference type="EC" id="6.3.3.3"/>
    </reaction>
</comment>
<feature type="binding site" evidence="9">
    <location>
        <position position="52"/>
    </location>
    <ligand>
        <name>Mg(2+)</name>
        <dbReference type="ChEBI" id="CHEBI:18420"/>
    </ligand>
</feature>
<keyword evidence="2 9" id="KW-0436">Ligase</keyword>
<feature type="binding site" evidence="9">
    <location>
        <position position="16"/>
    </location>
    <ligand>
        <name>Mg(2+)</name>
        <dbReference type="ChEBI" id="CHEBI:18420"/>
    </ligand>
</feature>
<evidence type="ECO:0000256" key="5">
    <source>
        <dbReference type="ARBA" id="ARBA00022756"/>
    </source>
</evidence>
<sequence length="217" mass="23269">MRSFYVTAIGTEIGKTYVSSLLLKRWRAAGKSVHALKPVMSGFGEVDLAESDAGQLLAASGCQVTPQAVSEICFQRFEAPLAPNVAMRQTGVSQDYDAILEFTRQRLCASTADVALVEGAGGVMSPLTDEKLQIDFMVDLALPVILVAAPYLGAVSHSLTAIDMLAKYGLELHSLIISQPNAEDGTPESLGSEIALFRKVNWSSVPYGSNEILVYQI</sequence>
<keyword evidence="3 9" id="KW-0479">Metal-binding</keyword>
<comment type="function">
    <text evidence="9">Catalyzes a mechanistically unusual reaction, the ATP-dependent insertion of CO2 between the N7 and N8 nitrogen atoms of 7,8-diaminopelargonic acid (DAPA, also called 7,8-diammoniononanoate) to form a ureido ring.</text>
</comment>
<feature type="binding site" evidence="9">
    <location>
        <begin position="12"/>
        <end position="17"/>
    </location>
    <ligand>
        <name>ATP</name>
        <dbReference type="ChEBI" id="CHEBI:30616"/>
    </ligand>
</feature>
<feature type="binding site" evidence="9">
    <location>
        <position position="210"/>
    </location>
    <ligand>
        <name>ATP</name>
        <dbReference type="ChEBI" id="CHEBI:30616"/>
    </ligand>
</feature>
<keyword evidence="7 9" id="KW-0460">Magnesium</keyword>
<dbReference type="RefSeq" id="WP_084393806.1">
    <property type="nucleotide sequence ID" value="NZ_BMKF01000001.1"/>
</dbReference>
<evidence type="ECO:0000256" key="9">
    <source>
        <dbReference type="HAMAP-Rule" id="MF_00336"/>
    </source>
</evidence>
<evidence type="ECO:0000313" key="10">
    <source>
        <dbReference type="EMBL" id="GGB59071.1"/>
    </source>
</evidence>
<name>A0ABQ1J5A4_9PROT</name>
<feature type="binding site" evidence="9">
    <location>
        <position position="41"/>
    </location>
    <ligand>
        <name>substrate</name>
    </ligand>
</feature>
<accession>A0ABQ1J5A4</accession>
<feature type="active site" evidence="9">
    <location>
        <position position="37"/>
    </location>
</feature>
<feature type="binding site" evidence="9">
    <location>
        <begin position="206"/>
        <end position="208"/>
    </location>
    <ligand>
        <name>ATP</name>
        <dbReference type="ChEBI" id="CHEBI:30616"/>
    </ligand>
</feature>
<dbReference type="PIRSF" id="PIRSF006755">
    <property type="entry name" value="DTB_synth"/>
    <property type="match status" value="1"/>
</dbReference>
<organism evidence="10 11">
    <name type="scientific">Henriciella pelagia</name>
    <dbReference type="NCBI Taxonomy" id="1977912"/>
    <lineage>
        <taxon>Bacteria</taxon>
        <taxon>Pseudomonadati</taxon>
        <taxon>Pseudomonadota</taxon>
        <taxon>Alphaproteobacteria</taxon>
        <taxon>Hyphomonadales</taxon>
        <taxon>Hyphomonadaceae</taxon>
        <taxon>Henriciella</taxon>
    </lineage>
</organism>
<keyword evidence="4 9" id="KW-0547">Nucleotide-binding</keyword>
<evidence type="ECO:0000256" key="4">
    <source>
        <dbReference type="ARBA" id="ARBA00022741"/>
    </source>
</evidence>
<dbReference type="EMBL" id="BMKF01000001">
    <property type="protein sequence ID" value="GGB59071.1"/>
    <property type="molecule type" value="Genomic_DNA"/>
</dbReference>
<evidence type="ECO:0000256" key="1">
    <source>
        <dbReference type="ARBA" id="ARBA00022490"/>
    </source>
</evidence>
<evidence type="ECO:0000256" key="8">
    <source>
        <dbReference type="ARBA" id="ARBA00047386"/>
    </source>
</evidence>
<comment type="similarity">
    <text evidence="9">Belongs to the dethiobiotin synthetase family.</text>
</comment>
<proteinExistence type="inferred from homology"/>
<evidence type="ECO:0000256" key="6">
    <source>
        <dbReference type="ARBA" id="ARBA00022840"/>
    </source>
</evidence>
<comment type="subcellular location">
    <subcellularLocation>
        <location evidence="9">Cytoplasm</location>
    </subcellularLocation>
</comment>
<feature type="binding site" evidence="9">
    <location>
        <begin position="118"/>
        <end position="121"/>
    </location>
    <ligand>
        <name>ATP</name>
        <dbReference type="ChEBI" id="CHEBI:30616"/>
    </ligand>
</feature>
<comment type="pathway">
    <text evidence="9">Cofactor biosynthesis; biotin biosynthesis; biotin from 7,8-diaminononanoate: step 1/2.</text>
</comment>
<evidence type="ECO:0000313" key="11">
    <source>
        <dbReference type="Proteomes" id="UP000628854"/>
    </source>
</evidence>
<comment type="catalytic activity">
    <reaction evidence="8">
        <text>(7R,8S)-8-amino-7-(carboxyamino)nonanoate + ATP = (4R,5S)-dethiobiotin + ADP + phosphate + H(+)</text>
        <dbReference type="Rhea" id="RHEA:63684"/>
        <dbReference type="ChEBI" id="CHEBI:15378"/>
        <dbReference type="ChEBI" id="CHEBI:30616"/>
        <dbReference type="ChEBI" id="CHEBI:43474"/>
        <dbReference type="ChEBI" id="CHEBI:149470"/>
        <dbReference type="ChEBI" id="CHEBI:149473"/>
        <dbReference type="ChEBI" id="CHEBI:456216"/>
    </reaction>
</comment>
<reference evidence="11" key="1">
    <citation type="journal article" date="2019" name="Int. J. Syst. Evol. Microbiol.">
        <title>The Global Catalogue of Microorganisms (GCM) 10K type strain sequencing project: providing services to taxonomists for standard genome sequencing and annotation.</title>
        <authorList>
            <consortium name="The Broad Institute Genomics Platform"/>
            <consortium name="The Broad Institute Genome Sequencing Center for Infectious Disease"/>
            <person name="Wu L."/>
            <person name="Ma J."/>
        </authorList>
    </citation>
    <scope>NUCLEOTIDE SEQUENCE [LARGE SCALE GENOMIC DNA]</scope>
    <source>
        <strain evidence="11">CGMCC 1.15928</strain>
    </source>
</reference>
<gene>
    <name evidence="9 10" type="primary">bioD</name>
    <name evidence="10" type="ORF">GCM10011503_04380</name>
</gene>
<evidence type="ECO:0000256" key="2">
    <source>
        <dbReference type="ARBA" id="ARBA00022598"/>
    </source>
</evidence>
<dbReference type="InterPro" id="IPR027417">
    <property type="entry name" value="P-loop_NTPase"/>
</dbReference>
<feature type="binding site" evidence="9">
    <location>
        <position position="52"/>
    </location>
    <ligand>
        <name>ATP</name>
        <dbReference type="ChEBI" id="CHEBI:30616"/>
    </ligand>
</feature>
<protein>
    <recommendedName>
        <fullName evidence="9">ATP-dependent dethiobiotin synthetase BioD</fullName>
        <ecNumber evidence="9">6.3.3.3</ecNumber>
    </recommendedName>
    <alternativeName>
        <fullName evidence="9">DTB synthetase</fullName>
        <shortName evidence="9">DTBS</shortName>
    </alternativeName>
    <alternativeName>
        <fullName evidence="9">Dethiobiotin synthase</fullName>
    </alternativeName>
</protein>
<dbReference type="Proteomes" id="UP000628854">
    <property type="component" value="Unassembled WGS sequence"/>
</dbReference>
<keyword evidence="6 9" id="KW-0067">ATP-binding</keyword>
<dbReference type="EC" id="6.3.3.3" evidence="9"/>
<dbReference type="PANTHER" id="PTHR43210">
    <property type="entry name" value="DETHIOBIOTIN SYNTHETASE"/>
    <property type="match status" value="1"/>
</dbReference>
<feature type="binding site" evidence="9">
    <location>
        <position position="118"/>
    </location>
    <ligand>
        <name>Mg(2+)</name>
        <dbReference type="ChEBI" id="CHEBI:18420"/>
    </ligand>
</feature>